<protein>
    <submittedName>
        <fullName evidence="2">FAD-binding oxidoreductase</fullName>
    </submittedName>
</protein>
<dbReference type="GO" id="GO:0005737">
    <property type="term" value="C:cytoplasm"/>
    <property type="evidence" value="ECO:0007669"/>
    <property type="project" value="TreeGrafter"/>
</dbReference>
<accession>A0A9Q9CIB0</accession>
<dbReference type="AlphaFoldDB" id="A0A9Q9CIB0"/>
<dbReference type="PANTHER" id="PTHR13847">
    <property type="entry name" value="SARCOSINE DEHYDROGENASE-RELATED"/>
    <property type="match status" value="1"/>
</dbReference>
<dbReference type="InterPro" id="IPR006076">
    <property type="entry name" value="FAD-dep_OxRdtase"/>
</dbReference>
<dbReference type="Gene3D" id="3.50.50.60">
    <property type="entry name" value="FAD/NAD(P)-binding domain"/>
    <property type="match status" value="1"/>
</dbReference>
<organism evidence="2 3">
    <name type="scientific">Turicibacter bilis</name>
    <dbReference type="NCBI Taxonomy" id="2735723"/>
    <lineage>
        <taxon>Bacteria</taxon>
        <taxon>Bacillati</taxon>
        <taxon>Bacillota</taxon>
        <taxon>Erysipelotrichia</taxon>
        <taxon>Erysipelotrichales</taxon>
        <taxon>Turicibacteraceae</taxon>
        <taxon>Turicibacter</taxon>
    </lineage>
</organism>
<dbReference type="Pfam" id="PF01266">
    <property type="entry name" value="DAO"/>
    <property type="match status" value="1"/>
</dbReference>
<evidence type="ECO:0000259" key="1">
    <source>
        <dbReference type="Pfam" id="PF01266"/>
    </source>
</evidence>
<reference evidence="2" key="1">
    <citation type="submission" date="2021-03" db="EMBL/GenBank/DDBJ databases">
        <title>Comparative Genomics and Metabolomics in the genus Turicibacter.</title>
        <authorList>
            <person name="Maki J."/>
            <person name="Looft T."/>
        </authorList>
    </citation>
    <scope>NUCLEOTIDE SEQUENCE</scope>
    <source>
        <strain evidence="2">ISU324</strain>
    </source>
</reference>
<dbReference type="SUPFAM" id="SSF51905">
    <property type="entry name" value="FAD/NAD(P)-binding domain"/>
    <property type="match status" value="1"/>
</dbReference>
<sequence length="412" mass="46992">MRMTGDSPLWTKNIEEGTMYPPLSQDIKTDIVIVGGGITGALTAHYFMKQGLNCVLVEKNQIAHHATAASTAILQYEIDLGLNRLMSMVGEQNAQHAFLFGYQAVMEISQIVKEINSNCDFTFKPCFLYTQDPRKVDYMADECKSRQAIGIHCELFTSETHQNEFSFNFEAGVYSHYGAAIINPVQFTRDLIEYNVKKGVQVFENTNIVDYNLSSRQSVLTTEQEFTITADKVIICTGYDALEWFKHEKPFYTLSRRFAILTKPVENFHGWKEACIIRDDQDPYTYLRPTLSNSIIIGGEDLEIDDLDGEVANMGDRHPLALQQYHQLLRRVRRMFPQIENIKTDCWFHGLFVDTKDGLPFIGKHPDYPGAYFNLGYGSNGILYSLIGAKLISQDVAGKNPKELEIFKFNRY</sequence>
<proteinExistence type="predicted"/>
<feature type="domain" description="FAD dependent oxidoreductase" evidence="1">
    <location>
        <begin position="30"/>
        <end position="393"/>
    </location>
</feature>
<name>A0A9Q9CIB0_9FIRM</name>
<gene>
    <name evidence="2" type="ORF">J0J70_05670</name>
</gene>
<dbReference type="Gene3D" id="3.30.9.10">
    <property type="entry name" value="D-Amino Acid Oxidase, subunit A, domain 2"/>
    <property type="match status" value="1"/>
</dbReference>
<dbReference type="EMBL" id="CP071250">
    <property type="protein sequence ID" value="UUF09439.1"/>
    <property type="molecule type" value="Genomic_DNA"/>
</dbReference>
<dbReference type="Proteomes" id="UP001058072">
    <property type="component" value="Chromosome"/>
</dbReference>
<evidence type="ECO:0000313" key="2">
    <source>
        <dbReference type="EMBL" id="UUF09439.1"/>
    </source>
</evidence>
<evidence type="ECO:0000313" key="3">
    <source>
        <dbReference type="Proteomes" id="UP001058072"/>
    </source>
</evidence>
<dbReference type="RefSeq" id="WP_212725053.1">
    <property type="nucleotide sequence ID" value="NZ_CP071250.1"/>
</dbReference>
<dbReference type="PANTHER" id="PTHR13847:SF201">
    <property type="entry name" value="PUTATIBE OXIDOREDUCTASE"/>
    <property type="match status" value="1"/>
</dbReference>
<dbReference type="InterPro" id="IPR036188">
    <property type="entry name" value="FAD/NAD-bd_sf"/>
</dbReference>